<evidence type="ECO:0000259" key="2">
    <source>
        <dbReference type="Pfam" id="PF23717"/>
    </source>
</evidence>
<protein>
    <recommendedName>
        <fullName evidence="2">DUF7159 domain-containing protein</fullName>
    </recommendedName>
</protein>
<reference evidence="3 4" key="1">
    <citation type="submission" date="2016-04" db="EMBL/GenBank/DDBJ databases">
        <title>Draft Genome Sequences of Staphylococcus capitis Strain H36, S. capitis Strain H65, S. cohnii Strain H62, S. hominis Strain H69, Mycobacterium iranicum Strain H39, Plantibacter sp. Strain H53, Pseudomonas oryzihabitans Strain H72, and Microbacterium sp. Strain H83, isolated from residential settings.</title>
        <authorList>
            <person name="Lymperopoulou D."/>
            <person name="Adams R.I."/>
            <person name="Lindow S."/>
            <person name="Coil D.A."/>
            <person name="Jospin G."/>
            <person name="Eisen J.A."/>
        </authorList>
    </citation>
    <scope>NUCLEOTIDE SEQUENCE [LARGE SCALE GENOMIC DNA]</scope>
    <source>
        <strain evidence="3 4">H39</strain>
    </source>
</reference>
<comment type="caution">
    <text evidence="3">The sequence shown here is derived from an EMBL/GenBank/DDBJ whole genome shotgun (WGS) entry which is preliminary data.</text>
</comment>
<dbReference type="AlphaFoldDB" id="A0A178LB67"/>
<dbReference type="Pfam" id="PF23717">
    <property type="entry name" value="DUF7159"/>
    <property type="match status" value="1"/>
</dbReference>
<organism evidence="3 4">
    <name type="scientific">Mycolicibacterium iranicum</name>
    <name type="common">Mycobacterium iranicum</name>
    <dbReference type="NCBI Taxonomy" id="912594"/>
    <lineage>
        <taxon>Bacteria</taxon>
        <taxon>Bacillati</taxon>
        <taxon>Actinomycetota</taxon>
        <taxon>Actinomycetes</taxon>
        <taxon>Mycobacteriales</taxon>
        <taxon>Mycobacteriaceae</taxon>
        <taxon>Mycolicibacterium</taxon>
    </lineage>
</organism>
<feature type="region of interest" description="Disordered" evidence="1">
    <location>
        <begin position="289"/>
        <end position="311"/>
    </location>
</feature>
<evidence type="ECO:0000313" key="3">
    <source>
        <dbReference type="EMBL" id="OAN26435.1"/>
    </source>
</evidence>
<name>A0A178LB67_MYCIR</name>
<dbReference type="STRING" id="912594.AWC12_26400"/>
<proteinExistence type="predicted"/>
<accession>A0A178LB67</accession>
<gene>
    <name evidence="3" type="ORF">A4X20_12345</name>
</gene>
<evidence type="ECO:0000256" key="1">
    <source>
        <dbReference type="SAM" id="MobiDB-lite"/>
    </source>
</evidence>
<dbReference type="InterPro" id="IPR055583">
    <property type="entry name" value="DUF7159"/>
</dbReference>
<sequence>MGMVLGLSLTSDDVVWVLVDEADGTVIDHDVIEVHDDAEMAGAAARGARAIATNGGFDVSSVRLTWADDVAQDGLRLRTRLGACGFRMVEAVPFRCAVAVMVHPDTEPGLALAYGAAVAKVDLSEAITAPMARQASTRRRFSRKRIAVGVLGAATVAALGGLLLSPGSAPPVEQTAAAAASAPLPDPGWVAVPAPADSAASVVRKVVESPEGLTDEVDQPQAVAPVRQVQPAAPAQVAPPMAAATGVPHLPEGVPHLAAPAELPAALPSAEMPAAIPAAAPLPETAPVPEAFPVPEAAPTGEPHLPEGQPMLPSAPEMTDLAILFSALP</sequence>
<dbReference type="EMBL" id="LWCS01000098">
    <property type="protein sequence ID" value="OAN26435.1"/>
    <property type="molecule type" value="Genomic_DNA"/>
</dbReference>
<feature type="domain" description="DUF7159" evidence="2">
    <location>
        <begin position="3"/>
        <end position="100"/>
    </location>
</feature>
<evidence type="ECO:0000313" key="4">
    <source>
        <dbReference type="Proteomes" id="UP000078396"/>
    </source>
</evidence>
<dbReference type="Proteomes" id="UP000078396">
    <property type="component" value="Unassembled WGS sequence"/>
</dbReference>
<dbReference type="OrthoDB" id="4750676at2"/>